<dbReference type="InterPro" id="IPR029063">
    <property type="entry name" value="SAM-dependent_MTases_sf"/>
</dbReference>
<dbReference type="RefSeq" id="WP_345556863.1">
    <property type="nucleotide sequence ID" value="NZ_BAABIK010000013.1"/>
</dbReference>
<name>A0ABP9GIU9_9ACTN</name>
<accession>A0ABP9GIU9</accession>
<dbReference type="Gene3D" id="3.40.50.150">
    <property type="entry name" value="Vaccinia Virus protein VP39"/>
    <property type="match status" value="1"/>
</dbReference>
<proteinExistence type="predicted"/>
<evidence type="ECO:0000313" key="2">
    <source>
        <dbReference type="Proteomes" id="UP001499993"/>
    </source>
</evidence>
<organism evidence="1 2">
    <name type="scientific">Streptomonospora halophila</name>
    <dbReference type="NCBI Taxonomy" id="427369"/>
    <lineage>
        <taxon>Bacteria</taxon>
        <taxon>Bacillati</taxon>
        <taxon>Actinomycetota</taxon>
        <taxon>Actinomycetes</taxon>
        <taxon>Streptosporangiales</taxon>
        <taxon>Nocardiopsidaceae</taxon>
        <taxon>Streptomonospora</taxon>
    </lineage>
</organism>
<sequence length="272" mass="28320">MTQHASEPTTAAGGYDLRPPLAVWPCGQDPHTPPAIDLTRRLITGLSARGQAAVFLGHGDGGPLAQAVQSGRRAYGIEIEPDRVTAAEQRVIDHLADEDRRRAVHRCGDARSAATLLEDMCGRAALVVAWLPEPGRIPRTARVASGHLGRLNGATYSDALGDVVRAAARLLRPGGHVALVCGGTRQDGGHPDRVTACAHHAHAAGLVYLQHIIALTDPVETYVDGDEAAGVPGAGGLGPAHARAAASVINPTHDDVVLLHKPAEVADAEVVR</sequence>
<comment type="caution">
    <text evidence="1">The sequence shown here is derived from an EMBL/GenBank/DDBJ whole genome shotgun (WGS) entry which is preliminary data.</text>
</comment>
<evidence type="ECO:0000313" key="1">
    <source>
        <dbReference type="EMBL" id="GAA4943160.1"/>
    </source>
</evidence>
<dbReference type="EMBL" id="BAABIK010000013">
    <property type="protein sequence ID" value="GAA4943160.1"/>
    <property type="molecule type" value="Genomic_DNA"/>
</dbReference>
<keyword evidence="2" id="KW-1185">Reference proteome</keyword>
<gene>
    <name evidence="1" type="ORF">GCM10023224_27280</name>
</gene>
<reference evidence="2" key="1">
    <citation type="journal article" date="2019" name="Int. J. Syst. Evol. Microbiol.">
        <title>The Global Catalogue of Microorganisms (GCM) 10K type strain sequencing project: providing services to taxonomists for standard genome sequencing and annotation.</title>
        <authorList>
            <consortium name="The Broad Institute Genomics Platform"/>
            <consortium name="The Broad Institute Genome Sequencing Center for Infectious Disease"/>
            <person name="Wu L."/>
            <person name="Ma J."/>
        </authorList>
    </citation>
    <scope>NUCLEOTIDE SEQUENCE [LARGE SCALE GENOMIC DNA]</scope>
    <source>
        <strain evidence="2">JCM 18123</strain>
    </source>
</reference>
<evidence type="ECO:0008006" key="3">
    <source>
        <dbReference type="Google" id="ProtNLM"/>
    </source>
</evidence>
<dbReference type="Proteomes" id="UP001499993">
    <property type="component" value="Unassembled WGS sequence"/>
</dbReference>
<dbReference type="SUPFAM" id="SSF53335">
    <property type="entry name" value="S-adenosyl-L-methionine-dependent methyltransferases"/>
    <property type="match status" value="1"/>
</dbReference>
<protein>
    <recommendedName>
        <fullName evidence="3">SAM-dependent methyltransferase</fullName>
    </recommendedName>
</protein>